<dbReference type="InterPro" id="IPR043926">
    <property type="entry name" value="ABCG_dom"/>
</dbReference>
<keyword evidence="1" id="KW-0813">Transport</keyword>
<organism evidence="4 5">
    <name type="scientific">Cynara cardunculus var. scolymus</name>
    <name type="common">Globe artichoke</name>
    <name type="synonym">Cynara scolymus</name>
    <dbReference type="NCBI Taxonomy" id="59895"/>
    <lineage>
        <taxon>Eukaryota</taxon>
        <taxon>Viridiplantae</taxon>
        <taxon>Streptophyta</taxon>
        <taxon>Embryophyta</taxon>
        <taxon>Tracheophyta</taxon>
        <taxon>Spermatophyta</taxon>
        <taxon>Magnoliopsida</taxon>
        <taxon>eudicotyledons</taxon>
        <taxon>Gunneridae</taxon>
        <taxon>Pentapetalae</taxon>
        <taxon>asterids</taxon>
        <taxon>campanulids</taxon>
        <taxon>Asterales</taxon>
        <taxon>Asteraceae</taxon>
        <taxon>Carduoideae</taxon>
        <taxon>Cardueae</taxon>
        <taxon>Carduinae</taxon>
        <taxon>Cynara</taxon>
    </lineage>
</organism>
<name>A0A124SBL8_CYNCS</name>
<dbReference type="Proteomes" id="UP000243975">
    <property type="component" value="Unassembled WGS sequence"/>
</dbReference>
<evidence type="ECO:0000313" key="4">
    <source>
        <dbReference type="EMBL" id="KVH91061.1"/>
    </source>
</evidence>
<keyword evidence="5" id="KW-1185">Reference proteome</keyword>
<dbReference type="EMBL" id="LEKV01005082">
    <property type="protein sequence ID" value="KVH91061.1"/>
    <property type="molecule type" value="Genomic_DNA"/>
</dbReference>
<dbReference type="GO" id="GO:0140359">
    <property type="term" value="F:ABC-type transporter activity"/>
    <property type="evidence" value="ECO:0007669"/>
    <property type="project" value="InterPro"/>
</dbReference>
<protein>
    <recommendedName>
        <fullName evidence="3">ABC transporter family G domain-containing protein</fullName>
    </recommendedName>
</protein>
<sequence length="126" mass="14172">MQEGFLVGLFEVVKGKENLDMDVVKWKEGVAKQRIREARLQVVDFLLLLIAGVSLRTLAKVSDKNFWVVRYTCTIIAFLAGAASNGVDSYWKPERRQGFSCNPSQEDVCLSWDLEAFLLANAKSLT</sequence>
<dbReference type="Gramene" id="KVH91061">
    <property type="protein sequence ID" value="KVH91061"/>
    <property type="gene ID" value="Ccrd_006926"/>
</dbReference>
<accession>A0A124SBL8</accession>
<evidence type="ECO:0000256" key="2">
    <source>
        <dbReference type="ARBA" id="ARBA00023136"/>
    </source>
</evidence>
<evidence type="ECO:0000259" key="3">
    <source>
        <dbReference type="Pfam" id="PF19055"/>
    </source>
</evidence>
<feature type="domain" description="ABC transporter family G" evidence="3">
    <location>
        <begin position="30"/>
        <end position="78"/>
    </location>
</feature>
<dbReference type="AlphaFoldDB" id="A0A124SBL8"/>
<comment type="caution">
    <text evidence="4">The sequence shown here is derived from an EMBL/GenBank/DDBJ whole genome shotgun (WGS) entry which is preliminary data.</text>
</comment>
<keyword evidence="2" id="KW-0472">Membrane</keyword>
<dbReference type="STRING" id="59895.A0A124SBL8"/>
<gene>
    <name evidence="4" type="ORF">Ccrd_006926</name>
</gene>
<dbReference type="Pfam" id="PF19055">
    <property type="entry name" value="ABC2_membrane_7"/>
    <property type="match status" value="1"/>
</dbReference>
<evidence type="ECO:0000256" key="1">
    <source>
        <dbReference type="ARBA" id="ARBA00022448"/>
    </source>
</evidence>
<proteinExistence type="predicted"/>
<evidence type="ECO:0000313" key="5">
    <source>
        <dbReference type="Proteomes" id="UP000243975"/>
    </source>
</evidence>
<reference evidence="4 5" key="1">
    <citation type="journal article" date="2016" name="Sci. Rep.">
        <title>The genome sequence of the outbreeding globe artichoke constructed de novo incorporating a phase-aware low-pass sequencing strategy of F1 progeny.</title>
        <authorList>
            <person name="Scaglione D."/>
            <person name="Reyes-Chin-Wo S."/>
            <person name="Acquadro A."/>
            <person name="Froenicke L."/>
            <person name="Portis E."/>
            <person name="Beitel C."/>
            <person name="Tirone M."/>
            <person name="Mauro R."/>
            <person name="Lo Monaco A."/>
            <person name="Mauromicale G."/>
            <person name="Faccioli P."/>
            <person name="Cattivelli L."/>
            <person name="Rieseberg L."/>
            <person name="Michelmore R."/>
            <person name="Lanteri S."/>
        </authorList>
    </citation>
    <scope>NUCLEOTIDE SEQUENCE [LARGE SCALE GENOMIC DNA]</scope>
    <source>
        <strain evidence="4">2C</strain>
    </source>
</reference>